<gene>
    <name evidence="1" type="ORF">PEB0149_012240</name>
</gene>
<comment type="caution">
    <text evidence="1">The sequence shown here is derived from an EMBL/GenBank/DDBJ whole genome shotgun (WGS) entry which is preliminary data.</text>
</comment>
<proteinExistence type="predicted"/>
<keyword evidence="2" id="KW-1185">Reference proteome</keyword>
<evidence type="ECO:0000313" key="1">
    <source>
        <dbReference type="EMBL" id="OLY43788.1"/>
    </source>
</evidence>
<protein>
    <submittedName>
        <fullName evidence="1">Uncharacterized protein</fullName>
    </submittedName>
</protein>
<organism evidence="1 2">
    <name type="scientific">Bartonella apis</name>
    <dbReference type="NCBI Taxonomy" id="1686310"/>
    <lineage>
        <taxon>Bacteria</taxon>
        <taxon>Pseudomonadati</taxon>
        <taxon>Pseudomonadota</taxon>
        <taxon>Alphaproteobacteria</taxon>
        <taxon>Hyphomicrobiales</taxon>
        <taxon>Bartonellaceae</taxon>
        <taxon>Bartonella</taxon>
    </lineage>
</organism>
<reference evidence="1 2" key="1">
    <citation type="submission" date="2016-12" db="EMBL/GenBank/DDBJ databases">
        <title>Comparative genomics of Bartonella apis.</title>
        <authorList>
            <person name="Engel P."/>
        </authorList>
    </citation>
    <scope>NUCLEOTIDE SEQUENCE [LARGE SCALE GENOMIC DNA]</scope>
    <source>
        <strain evidence="1 2">PEB0149</strain>
    </source>
</reference>
<dbReference type="EMBL" id="LXYT01000001">
    <property type="protein sequence ID" value="OLY43788.1"/>
    <property type="molecule type" value="Genomic_DNA"/>
</dbReference>
<evidence type="ECO:0000313" key="2">
    <source>
        <dbReference type="Proteomes" id="UP000187344"/>
    </source>
</evidence>
<accession>A0A1R0FA39</accession>
<sequence>MSFLTGTISIKSGKFKKPFSKRTFVVLSIAEKLQRLKKQRLIFKNSLST</sequence>
<dbReference type="AlphaFoldDB" id="A0A1R0FA39"/>
<dbReference type="Proteomes" id="UP000187344">
    <property type="component" value="Unassembled WGS sequence"/>
</dbReference>
<name>A0A1R0FA39_9HYPH</name>